<organism evidence="1 2">
    <name type="scientific">Streptomyces eurocidicus</name>
    <name type="common">Streptoverticillium eurocidicus</name>
    <dbReference type="NCBI Taxonomy" id="66423"/>
    <lineage>
        <taxon>Bacteria</taxon>
        <taxon>Bacillati</taxon>
        <taxon>Actinomycetota</taxon>
        <taxon>Actinomycetes</taxon>
        <taxon>Kitasatosporales</taxon>
        <taxon>Streptomycetaceae</taxon>
        <taxon>Streptomyces</taxon>
    </lineage>
</organism>
<evidence type="ECO:0000313" key="1">
    <source>
        <dbReference type="EMBL" id="PNE32318.1"/>
    </source>
</evidence>
<keyword evidence="2" id="KW-1185">Reference proteome</keyword>
<proteinExistence type="predicted"/>
<gene>
    <name evidence="1" type="ORF">AF335_16980</name>
</gene>
<protein>
    <submittedName>
        <fullName evidence="1">Uncharacterized protein</fullName>
    </submittedName>
</protein>
<reference evidence="2" key="1">
    <citation type="submission" date="2015-07" db="EMBL/GenBank/DDBJ databases">
        <authorList>
            <person name="Graham D.E."/>
            <person name="Giannone R.J."/>
            <person name="Gulvik C.A."/>
            <person name="Hettich R.L."/>
            <person name="Klingeman D.M."/>
            <person name="Mahan K.M."/>
            <person name="Parry R.J."/>
            <person name="Spain J.C."/>
        </authorList>
    </citation>
    <scope>NUCLEOTIDE SEQUENCE [LARGE SCALE GENOMIC DNA]</scope>
    <source>
        <strain evidence="2">ATCC 27428</strain>
    </source>
</reference>
<comment type="caution">
    <text evidence="1">The sequence shown here is derived from an EMBL/GenBank/DDBJ whole genome shotgun (WGS) entry which is preliminary data.</text>
</comment>
<evidence type="ECO:0000313" key="2">
    <source>
        <dbReference type="Proteomes" id="UP000235945"/>
    </source>
</evidence>
<sequence>MAAPVGGKCEQCLLALVCLHAGEFGDVAGGEVEGAAFEEGQGQGQVAGACSVMGGGRVAVHGRLPAGGGVEFDQGAGSVWSCGAVGEDVRVVGDHGAECLRLFGGGVLLPEHFPVSPPQAIILLLPLESDSFLSATMKMFRPLICTSDNGLPSPSLWRYAPSVAGARRVRRRPLSSMTSGSRPPEKEFAVESWTMTGLVERILASRPPRSLSR</sequence>
<dbReference type="EMBL" id="LGUI01000005">
    <property type="protein sequence ID" value="PNE32318.1"/>
    <property type="molecule type" value="Genomic_DNA"/>
</dbReference>
<accession>A0A2N8NU64</accession>
<dbReference type="AlphaFoldDB" id="A0A2N8NU64"/>
<dbReference type="Proteomes" id="UP000235945">
    <property type="component" value="Unassembled WGS sequence"/>
</dbReference>
<name>A0A2N8NU64_STREU</name>